<dbReference type="GO" id="GO:0009306">
    <property type="term" value="P:protein secretion"/>
    <property type="evidence" value="ECO:0007669"/>
    <property type="project" value="InterPro"/>
</dbReference>
<gene>
    <name evidence="2" type="ORF">FK220_001725</name>
</gene>
<proteinExistence type="predicted"/>
<dbReference type="InterPro" id="IPR011990">
    <property type="entry name" value="TPR-like_helical_dom_sf"/>
</dbReference>
<dbReference type="InterPro" id="IPR042196">
    <property type="entry name" value="FHIPEP_4"/>
</dbReference>
<reference evidence="2" key="1">
    <citation type="submission" date="2019-07" db="EMBL/GenBank/DDBJ databases">
        <authorList>
            <person name="De-Chao Zhang Q."/>
        </authorList>
    </citation>
    <scope>NUCLEOTIDE SEQUENCE</scope>
    <source>
        <strain evidence="2">TP-CH-4</strain>
    </source>
</reference>
<comment type="caution">
    <text evidence="2">The sequence shown here is derived from an EMBL/GenBank/DDBJ whole genome shotgun (WGS) entry which is preliminary data.</text>
</comment>
<dbReference type="SUPFAM" id="SSF48452">
    <property type="entry name" value="TPR-like"/>
    <property type="match status" value="3"/>
</dbReference>
<dbReference type="Proteomes" id="UP000707206">
    <property type="component" value="Unassembled WGS sequence"/>
</dbReference>
<keyword evidence="3" id="KW-1185">Reference proteome</keyword>
<dbReference type="InterPro" id="IPR001712">
    <property type="entry name" value="T3SS_FHIPEP"/>
</dbReference>
<dbReference type="EMBL" id="VIKU02000001">
    <property type="protein sequence ID" value="NHF58041.1"/>
    <property type="molecule type" value="Genomic_DNA"/>
</dbReference>
<dbReference type="RefSeq" id="WP_152572553.1">
    <property type="nucleotide sequence ID" value="NZ_VIKU02000001.1"/>
</dbReference>
<organism evidence="2 3">
    <name type="scientific">Pelagihabitans pacificus</name>
    <dbReference type="NCBI Taxonomy" id="2696054"/>
    <lineage>
        <taxon>Bacteria</taxon>
        <taxon>Pseudomonadati</taxon>
        <taxon>Bacteroidota</taxon>
        <taxon>Flavobacteriia</taxon>
        <taxon>Flavobacteriales</taxon>
        <taxon>Flavobacteriaceae</taxon>
        <taxon>Pelagihabitans</taxon>
    </lineage>
</organism>
<dbReference type="PANTHER" id="PTHR30161:SF2">
    <property type="entry name" value="INVASION PROTEIN INVA"/>
    <property type="match status" value="1"/>
</dbReference>
<dbReference type="SMART" id="SM00028">
    <property type="entry name" value="TPR"/>
    <property type="match status" value="6"/>
</dbReference>
<dbReference type="Pfam" id="PF13181">
    <property type="entry name" value="TPR_8"/>
    <property type="match status" value="2"/>
</dbReference>
<reference evidence="2" key="2">
    <citation type="submission" date="2020-03" db="EMBL/GenBank/DDBJ databases">
        <title>Flavobacteriaceae bacterium strain TP-CH-4, a member of the family Flavobacteriaceae isolated from a deep-sea seamount.</title>
        <authorList>
            <person name="Zhang D.-C."/>
        </authorList>
    </citation>
    <scope>NUCLEOTIDE SEQUENCE</scope>
    <source>
        <strain evidence="2">TP-CH-4</strain>
    </source>
</reference>
<sequence>MDHLRSKYGPAKSLRWNYFQLARSYVQNNQFENAIKTFRKASEQQGSVPFGWEIAYSLGQCYENQKRPVEAVMSYIKGIISIKGVQSSQQNLSMLLDQLSHVIENDHAGKLPASKDNFKQKRFTGLGRDEEMILEPLLHVFHGKVFLSNNDLTAAEKHFNSLSKDAPIEFQIEALHGLGEIHYKNKNFRLAKEKLEAAIAADKENHFKPKISLLYIRTLIATEEHLLARNKLKDYRLKWETGGASPTSDEITQIASCYLMYSLWNDALFFVQQLKAKDTSEFSYSVKIESYLALHRYSLAFEELQDATEAYPSSHHLLFLKIQAYVEGQLNIIAGSQLFLENYASEESEENIQKRLQLIKKRRPEDQNARYFVAFIYVLMGKEETVFEQYLEQVRKEGILDDVDSNAPSTYPEKAIHVLDGYSLEFNGKKEEAANQFYEAGKKCYWEGKYEHAVFYIEKAIELDPSHNPMYWHLADSYKLLSTINEPPYNDPYYVGLAYRVWSSQPQGFVIEKKEQYWGYLVGSRIHDLGFYFEETLFLQNTWLSILYAERAIIYEKNKATVWTDLGKCYNNIGLYHNSFEALTKAMEYDPEDIVNIDEYTKVLLNLYRFQEAEKYISRLEDKTKYPYLAWKGFIAYIKGDYHKALHFFNEYLKDTPLDVWSHGIKMECFWLLQDFGEAKNCAAQILELSKNKNIQRQEYTYAMAAFITGETKKAIAIAADAVTKSGDPYYLDSHLLLFYLYDNELSNATDQFEHHLRVEKRPEALELTIQKLGHLKQFAKAGKLPHEKELAAIIGNTETGWIKRLRDQIKSNALETYESVEELKNILEQNKYHPGSVQWLTIKAGLARRSWENGEYAHASKYYHELIGFMKDFPDAKFALEEIRKEIIEVTKERLKKSEYDTVLMELKDGFVEGPEASALLLLAYLGVNQRKQAKALLMLHLKESKQHDKTLADDGFIASLLESIPSNRLFWKLDDLMNACLQDVDDQDITHLIKSIQDLLNTYWIKRLGDGQTSNYFLAVTPIAIEIGTDMVPEGEELEWPVFKEFIPNLRDDFQQRYHVQIPGIRIRENDNNLPDGTYYILIDEIPIGSGTVRKNEFFVPSASEELEKLGLTYNEIQYPFAGAWVARSNESSLKEHNIIYWDDPFKYIIAHLDLALAQRLDFFYDVNYTYDYLNGFEAFDPDVRTLADEIKSDNQLLLLFDQVLRGLLKEQVPANQRDVIIQNFMDTDLHVDQKQRIQKIRLNLKSVLPGNQPHLKRIKLPRSVEQQIQDELKKDENKTFLGMEPVVCQEVLTEIREVIANQPFRKIVLEVERSELRPYVRELIKLEFADLMVIAKEEIWNETK</sequence>
<accession>A0A967APH7</accession>
<dbReference type="InterPro" id="IPR042194">
    <property type="entry name" value="FHIPEP_1"/>
</dbReference>
<evidence type="ECO:0000256" key="1">
    <source>
        <dbReference type="PROSITE-ProRule" id="PRU00339"/>
    </source>
</evidence>
<dbReference type="InterPro" id="IPR019734">
    <property type="entry name" value="TPR_rpt"/>
</dbReference>
<name>A0A967APH7_9FLAO</name>
<dbReference type="PROSITE" id="PS50005">
    <property type="entry name" value="TPR"/>
    <property type="match status" value="2"/>
</dbReference>
<dbReference type="Gene3D" id="3.40.30.60">
    <property type="entry name" value="FHIPEP family, domain 1"/>
    <property type="match status" value="1"/>
</dbReference>
<protein>
    <submittedName>
        <fullName evidence="2">Tetratricopeptide repeat protein</fullName>
    </submittedName>
</protein>
<feature type="repeat" description="TPR" evidence="1">
    <location>
        <begin position="434"/>
        <end position="467"/>
    </location>
</feature>
<dbReference type="Pfam" id="PF13432">
    <property type="entry name" value="TPR_16"/>
    <property type="match status" value="1"/>
</dbReference>
<feature type="repeat" description="TPR" evidence="1">
    <location>
        <begin position="560"/>
        <end position="593"/>
    </location>
</feature>
<dbReference type="Pfam" id="PF00771">
    <property type="entry name" value="FHIPEP"/>
    <property type="match status" value="1"/>
</dbReference>
<keyword evidence="1" id="KW-0802">TPR repeat</keyword>
<dbReference type="Gene3D" id="3.40.50.12790">
    <property type="entry name" value="FHIPEP family, domain 4"/>
    <property type="match status" value="1"/>
</dbReference>
<dbReference type="Gene3D" id="1.25.40.10">
    <property type="entry name" value="Tetratricopeptide repeat domain"/>
    <property type="match status" value="4"/>
</dbReference>
<dbReference type="PANTHER" id="PTHR30161">
    <property type="entry name" value="FLAGELLAR EXPORT PROTEIN, MEMBRANE FLHA SUBUNIT-RELATED"/>
    <property type="match status" value="1"/>
</dbReference>
<evidence type="ECO:0000313" key="3">
    <source>
        <dbReference type="Proteomes" id="UP000707206"/>
    </source>
</evidence>
<dbReference type="GO" id="GO:0005886">
    <property type="term" value="C:plasma membrane"/>
    <property type="evidence" value="ECO:0007669"/>
    <property type="project" value="TreeGrafter"/>
</dbReference>
<evidence type="ECO:0000313" key="2">
    <source>
        <dbReference type="EMBL" id="NHF58041.1"/>
    </source>
</evidence>